<dbReference type="InterPro" id="IPR022453">
    <property type="entry name" value="Znf_MqsA-type"/>
</dbReference>
<sequence>MLCPVCDKADLTAITLEIEAPEPDKTIVLRAMQCPACGEGIIEDRELRLAVGEPRRHELACESSPGMTSAERPGWHSS</sequence>
<evidence type="ECO:0000256" key="1">
    <source>
        <dbReference type="SAM" id="MobiDB-lite"/>
    </source>
</evidence>
<name>A0A370NKT9_9BURK</name>
<dbReference type="AlphaFoldDB" id="A0A370NKT9"/>
<dbReference type="Gene3D" id="3.10.20.860">
    <property type="match status" value="1"/>
</dbReference>
<dbReference type="RefSeq" id="WP_115215425.1">
    <property type="nucleotide sequence ID" value="NZ_QKWJ01000070.1"/>
</dbReference>
<accession>A0A370NKT9</accession>
<dbReference type="Proteomes" id="UP000255165">
    <property type="component" value="Unassembled WGS sequence"/>
</dbReference>
<feature type="region of interest" description="Disordered" evidence="1">
    <location>
        <begin position="58"/>
        <end position="78"/>
    </location>
</feature>
<dbReference type="NCBIfam" id="TIGR03831">
    <property type="entry name" value="YgiT_finger"/>
    <property type="match status" value="1"/>
</dbReference>
<organism evidence="2 3">
    <name type="scientific">Cupriavidus lacunae</name>
    <dbReference type="NCBI Taxonomy" id="2666307"/>
    <lineage>
        <taxon>Bacteria</taxon>
        <taxon>Pseudomonadati</taxon>
        <taxon>Pseudomonadota</taxon>
        <taxon>Betaproteobacteria</taxon>
        <taxon>Burkholderiales</taxon>
        <taxon>Burkholderiaceae</taxon>
        <taxon>Cupriavidus</taxon>
    </lineage>
</organism>
<dbReference type="EMBL" id="QKWJ01000070">
    <property type="protein sequence ID" value="RDK06168.1"/>
    <property type="molecule type" value="Genomic_DNA"/>
</dbReference>
<reference evidence="3" key="1">
    <citation type="submission" date="2018-06" db="EMBL/GenBank/DDBJ databases">
        <authorList>
            <person name="Feng T."/>
            <person name="Jeon C.O."/>
        </authorList>
    </citation>
    <scope>NUCLEOTIDE SEQUENCE [LARGE SCALE GENOMIC DNA]</scope>
    <source>
        <strain evidence="3">S23</strain>
    </source>
</reference>
<evidence type="ECO:0008006" key="4">
    <source>
        <dbReference type="Google" id="ProtNLM"/>
    </source>
</evidence>
<evidence type="ECO:0000313" key="3">
    <source>
        <dbReference type="Proteomes" id="UP000255165"/>
    </source>
</evidence>
<gene>
    <name evidence="2" type="ORF">DN412_32980</name>
</gene>
<evidence type="ECO:0000313" key="2">
    <source>
        <dbReference type="EMBL" id="RDK06168.1"/>
    </source>
</evidence>
<proteinExistence type="predicted"/>
<comment type="caution">
    <text evidence="2">The sequence shown here is derived from an EMBL/GenBank/DDBJ whole genome shotgun (WGS) entry which is preliminary data.</text>
</comment>
<protein>
    <recommendedName>
        <fullName evidence="4">YgiT-type zinc finger protein</fullName>
    </recommendedName>
</protein>
<keyword evidence="3" id="KW-1185">Reference proteome</keyword>